<feature type="transmembrane region" description="Helical" evidence="9">
    <location>
        <begin position="80"/>
        <end position="106"/>
    </location>
</feature>
<protein>
    <recommendedName>
        <fullName evidence="9">Sulfate transport system permease protein CysT</fullName>
    </recommendedName>
</protein>
<comment type="caution">
    <text evidence="12">The sequence shown here is derived from an EMBL/GenBank/DDBJ whole genome shotgun (WGS) entry which is preliminary data.</text>
</comment>
<evidence type="ECO:0000259" key="11">
    <source>
        <dbReference type="PROSITE" id="PS50928"/>
    </source>
</evidence>
<feature type="region of interest" description="Disordered" evidence="10">
    <location>
        <begin position="1"/>
        <end position="25"/>
    </location>
</feature>
<feature type="transmembrane region" description="Helical" evidence="9">
    <location>
        <begin position="262"/>
        <end position="285"/>
    </location>
</feature>
<keyword evidence="13" id="KW-1185">Reference proteome</keyword>
<keyword evidence="7 9" id="KW-0472">Membrane</keyword>
<dbReference type="InterPro" id="IPR000515">
    <property type="entry name" value="MetI-like"/>
</dbReference>
<gene>
    <name evidence="12" type="primary">cysT</name>
    <name evidence="12" type="ORF">QTH91_22190</name>
</gene>
<feature type="transmembrane region" description="Helical" evidence="9">
    <location>
        <begin position="234"/>
        <end position="256"/>
    </location>
</feature>
<dbReference type="InterPro" id="IPR011865">
    <property type="entry name" value="CysT_permease"/>
</dbReference>
<evidence type="ECO:0000256" key="4">
    <source>
        <dbReference type="ARBA" id="ARBA00022692"/>
    </source>
</evidence>
<dbReference type="RefSeq" id="WP_286662336.1">
    <property type="nucleotide sequence ID" value="NZ_JASZYV010000006.1"/>
</dbReference>
<keyword evidence="6 9" id="KW-0764">Sulfate transport</keyword>
<accession>A0ABT7NH05</accession>
<comment type="similarity">
    <text evidence="9">Belongs to the binding-protein-dependent transport system permease family. CysTW subfamily.</text>
</comment>
<evidence type="ECO:0000256" key="6">
    <source>
        <dbReference type="ARBA" id="ARBA00023032"/>
    </source>
</evidence>
<comment type="function">
    <text evidence="8">Part of the ABC transporter complex CysAWTP (TC 3.A.1.6.1) involved in sulfate/thiosulfate import. Probably responsible for the translocation of the substrate across the membrane.</text>
</comment>
<evidence type="ECO:0000256" key="7">
    <source>
        <dbReference type="ARBA" id="ARBA00023136"/>
    </source>
</evidence>
<dbReference type="PANTHER" id="PTHR30406">
    <property type="entry name" value="SULFATE TRANSPORT SYSTEM PERMEASE PROTEIN"/>
    <property type="match status" value="1"/>
</dbReference>
<dbReference type="Proteomes" id="UP001174908">
    <property type="component" value="Unassembled WGS sequence"/>
</dbReference>
<dbReference type="CDD" id="cd06261">
    <property type="entry name" value="TM_PBP2"/>
    <property type="match status" value="1"/>
</dbReference>
<evidence type="ECO:0000256" key="2">
    <source>
        <dbReference type="ARBA" id="ARBA00011779"/>
    </source>
</evidence>
<dbReference type="PANTHER" id="PTHR30406:SF8">
    <property type="entry name" value="SULFATE TRANSPORT SYSTEM PERMEASE PROTEIN CYST"/>
    <property type="match status" value="1"/>
</dbReference>
<evidence type="ECO:0000256" key="3">
    <source>
        <dbReference type="ARBA" id="ARBA00022448"/>
    </source>
</evidence>
<organism evidence="12 13">
    <name type="scientific">Variovorax dokdonensis</name>
    <dbReference type="NCBI Taxonomy" id="344883"/>
    <lineage>
        <taxon>Bacteria</taxon>
        <taxon>Pseudomonadati</taxon>
        <taxon>Pseudomonadota</taxon>
        <taxon>Betaproteobacteria</taxon>
        <taxon>Burkholderiales</taxon>
        <taxon>Comamonadaceae</taxon>
        <taxon>Variovorax</taxon>
    </lineage>
</organism>
<dbReference type="InterPro" id="IPR035906">
    <property type="entry name" value="MetI-like_sf"/>
</dbReference>
<comment type="subcellular location">
    <subcellularLocation>
        <location evidence="1">Cell membrane</location>
        <topology evidence="1">Multi-pass membrane protein</topology>
    </subcellularLocation>
</comment>
<evidence type="ECO:0000256" key="1">
    <source>
        <dbReference type="ARBA" id="ARBA00004651"/>
    </source>
</evidence>
<feature type="transmembrane region" description="Helical" evidence="9">
    <location>
        <begin position="207"/>
        <end position="227"/>
    </location>
</feature>
<keyword evidence="5 9" id="KW-1133">Transmembrane helix</keyword>
<proteinExistence type="inferred from homology"/>
<dbReference type="InterPro" id="IPR005667">
    <property type="entry name" value="Sulph_transpt2"/>
</dbReference>
<evidence type="ECO:0000313" key="12">
    <source>
        <dbReference type="EMBL" id="MDM0047219.1"/>
    </source>
</evidence>
<feature type="transmembrane region" description="Helical" evidence="9">
    <location>
        <begin position="39"/>
        <end position="59"/>
    </location>
</feature>
<dbReference type="Gene3D" id="1.10.3720.10">
    <property type="entry name" value="MetI-like"/>
    <property type="match status" value="1"/>
</dbReference>
<dbReference type="SUPFAM" id="SSF161098">
    <property type="entry name" value="MetI-like"/>
    <property type="match status" value="1"/>
</dbReference>
<sequence length="300" mass="32145">MPSSNSPALPASPAAPVSRSGSPRAGRARRVLPGFGLTLGYTLFWLGLIVLLPLSALLLKSFSLTWEQFWTAVSAPRVLASYRLTFGASFLAALVNLFAGLLVAWVLVRYEFPGKRIVDALVDLPFALPTAVAGISLTALLAGNGWIGQYLEPHGIKLAFTPAGVVIALIFIGLPFVVRTVQPVLEDSEKELEEAATSLGATRWQTFWRVILPSILPALITGFAMAFARAIGEYGSVIFIAGNMPMVSEITPLIIIGKLEQYDYAGATAVAVVMLLFSFVMLLVINALQGWQRRRAGGAS</sequence>
<name>A0ABT7NH05_9BURK</name>
<dbReference type="EMBL" id="JASZYV010000006">
    <property type="protein sequence ID" value="MDM0047219.1"/>
    <property type="molecule type" value="Genomic_DNA"/>
</dbReference>
<evidence type="ECO:0000256" key="9">
    <source>
        <dbReference type="RuleBase" id="RU366001"/>
    </source>
</evidence>
<dbReference type="NCBIfam" id="TIGR02139">
    <property type="entry name" value="permease_CysT"/>
    <property type="match status" value="1"/>
</dbReference>
<evidence type="ECO:0000313" key="13">
    <source>
        <dbReference type="Proteomes" id="UP001174908"/>
    </source>
</evidence>
<evidence type="ECO:0000256" key="8">
    <source>
        <dbReference type="ARBA" id="ARBA00025323"/>
    </source>
</evidence>
<dbReference type="Pfam" id="PF00528">
    <property type="entry name" value="BPD_transp_1"/>
    <property type="match status" value="1"/>
</dbReference>
<feature type="transmembrane region" description="Helical" evidence="9">
    <location>
        <begin position="126"/>
        <end position="147"/>
    </location>
</feature>
<feature type="transmembrane region" description="Helical" evidence="9">
    <location>
        <begin position="159"/>
        <end position="178"/>
    </location>
</feature>
<dbReference type="NCBIfam" id="TIGR00969">
    <property type="entry name" value="3a0106s02"/>
    <property type="match status" value="1"/>
</dbReference>
<keyword evidence="4 9" id="KW-0812">Transmembrane</keyword>
<reference evidence="12" key="1">
    <citation type="submission" date="2023-06" db="EMBL/GenBank/DDBJ databases">
        <authorList>
            <person name="Jiang Y."/>
            <person name="Liu Q."/>
        </authorList>
    </citation>
    <scope>NUCLEOTIDE SEQUENCE</scope>
    <source>
        <strain evidence="12">CGMCC 1.12089</strain>
    </source>
</reference>
<comment type="function">
    <text evidence="9">Part of the ABC transporter complex (TC 3.A.1.6.1) involved in sulfate/thiosulfate import.</text>
</comment>
<dbReference type="PROSITE" id="PS50928">
    <property type="entry name" value="ABC_TM1"/>
    <property type="match status" value="1"/>
</dbReference>
<keyword evidence="3 9" id="KW-0813">Transport</keyword>
<comment type="subunit">
    <text evidence="2">The complex is composed of two ATP-binding proteins (CysA), two transmembrane proteins (CysT and CysW) and a solute-binding protein (CysP).</text>
</comment>
<evidence type="ECO:0000256" key="5">
    <source>
        <dbReference type="ARBA" id="ARBA00022989"/>
    </source>
</evidence>
<evidence type="ECO:0000256" key="10">
    <source>
        <dbReference type="SAM" id="MobiDB-lite"/>
    </source>
</evidence>
<feature type="domain" description="ABC transmembrane type-1" evidence="11">
    <location>
        <begin position="82"/>
        <end position="285"/>
    </location>
</feature>